<keyword evidence="3" id="KW-1185">Reference proteome</keyword>
<dbReference type="InParanoid" id="A0A2H3EDG8"/>
<evidence type="ECO:0000313" key="2">
    <source>
        <dbReference type="EMBL" id="PBK97576.1"/>
    </source>
</evidence>
<accession>A0A2H3EDG8</accession>
<dbReference type="Pfam" id="PF00075">
    <property type="entry name" value="RNase_H"/>
    <property type="match status" value="1"/>
</dbReference>
<dbReference type="STRING" id="47427.A0A2H3EDG8"/>
<dbReference type="SUPFAM" id="SSF53098">
    <property type="entry name" value="Ribonuclease H-like"/>
    <property type="match status" value="1"/>
</dbReference>
<reference evidence="3" key="1">
    <citation type="journal article" date="2017" name="Nat. Ecol. Evol.">
        <title>Genome expansion and lineage-specific genetic innovations in the forest pathogenic fungi Armillaria.</title>
        <authorList>
            <person name="Sipos G."/>
            <person name="Prasanna A.N."/>
            <person name="Walter M.C."/>
            <person name="O'Connor E."/>
            <person name="Balint B."/>
            <person name="Krizsan K."/>
            <person name="Kiss B."/>
            <person name="Hess J."/>
            <person name="Varga T."/>
            <person name="Slot J."/>
            <person name="Riley R."/>
            <person name="Boka B."/>
            <person name="Rigling D."/>
            <person name="Barry K."/>
            <person name="Lee J."/>
            <person name="Mihaltcheva S."/>
            <person name="LaButti K."/>
            <person name="Lipzen A."/>
            <person name="Waldron R."/>
            <person name="Moloney N.M."/>
            <person name="Sperisen C."/>
            <person name="Kredics L."/>
            <person name="Vagvoelgyi C."/>
            <person name="Patrignani A."/>
            <person name="Fitzpatrick D."/>
            <person name="Nagy I."/>
            <person name="Doyle S."/>
            <person name="Anderson J.B."/>
            <person name="Grigoriev I.V."/>
            <person name="Gueldener U."/>
            <person name="Muensterkoetter M."/>
            <person name="Nagy L.G."/>
        </authorList>
    </citation>
    <scope>NUCLEOTIDE SEQUENCE [LARGE SCALE GENOMIC DNA]</scope>
    <source>
        <strain evidence="3">Ar21-2</strain>
    </source>
</reference>
<dbReference type="EMBL" id="KZ293649">
    <property type="protein sequence ID" value="PBK97576.1"/>
    <property type="molecule type" value="Genomic_DNA"/>
</dbReference>
<sequence>ELIGAILALDIIKSTVRLVKATILIDSQAAILAIQSGQTKSGRYLVEEFHHQAHQLQAKRISLRIHIQWVPGHIGVLGNKMVDAKAKLVMQGSTSPLFDSHTVLANPLPCSKAPALADFKKRTQKK</sequence>
<gene>
    <name evidence="2" type="ORF">ARMGADRAFT_921464</name>
</gene>
<dbReference type="GO" id="GO:0003676">
    <property type="term" value="F:nucleic acid binding"/>
    <property type="evidence" value="ECO:0007669"/>
    <property type="project" value="InterPro"/>
</dbReference>
<dbReference type="OrthoDB" id="3265515at2759"/>
<evidence type="ECO:0000259" key="1">
    <source>
        <dbReference type="PROSITE" id="PS50879"/>
    </source>
</evidence>
<evidence type="ECO:0000313" key="3">
    <source>
        <dbReference type="Proteomes" id="UP000217790"/>
    </source>
</evidence>
<dbReference type="PROSITE" id="PS50879">
    <property type="entry name" value="RNASE_H_1"/>
    <property type="match status" value="1"/>
</dbReference>
<proteinExistence type="predicted"/>
<name>A0A2H3EDG8_ARMGA</name>
<organism evidence="2 3">
    <name type="scientific">Armillaria gallica</name>
    <name type="common">Bulbous honey fungus</name>
    <name type="synonym">Armillaria bulbosa</name>
    <dbReference type="NCBI Taxonomy" id="47427"/>
    <lineage>
        <taxon>Eukaryota</taxon>
        <taxon>Fungi</taxon>
        <taxon>Dikarya</taxon>
        <taxon>Basidiomycota</taxon>
        <taxon>Agaricomycotina</taxon>
        <taxon>Agaricomycetes</taxon>
        <taxon>Agaricomycetidae</taxon>
        <taxon>Agaricales</taxon>
        <taxon>Marasmiineae</taxon>
        <taxon>Physalacriaceae</taxon>
        <taxon>Armillaria</taxon>
    </lineage>
</organism>
<dbReference type="InterPro" id="IPR012337">
    <property type="entry name" value="RNaseH-like_sf"/>
</dbReference>
<dbReference type="OMA" id="LRIHIQW"/>
<dbReference type="GO" id="GO:0004523">
    <property type="term" value="F:RNA-DNA hybrid ribonuclease activity"/>
    <property type="evidence" value="ECO:0007669"/>
    <property type="project" value="InterPro"/>
</dbReference>
<feature type="non-terminal residue" evidence="2">
    <location>
        <position position="1"/>
    </location>
</feature>
<dbReference type="CDD" id="cd09276">
    <property type="entry name" value="Rnase_HI_RT_non_LTR"/>
    <property type="match status" value="1"/>
</dbReference>
<dbReference type="AlphaFoldDB" id="A0A2H3EDG8"/>
<dbReference type="Proteomes" id="UP000217790">
    <property type="component" value="Unassembled WGS sequence"/>
</dbReference>
<dbReference type="Gene3D" id="3.30.420.10">
    <property type="entry name" value="Ribonuclease H-like superfamily/Ribonuclease H"/>
    <property type="match status" value="1"/>
</dbReference>
<dbReference type="InterPro" id="IPR036397">
    <property type="entry name" value="RNaseH_sf"/>
</dbReference>
<feature type="domain" description="RNase H type-1" evidence="1">
    <location>
        <begin position="1"/>
        <end position="91"/>
    </location>
</feature>
<protein>
    <recommendedName>
        <fullName evidence="1">RNase H type-1 domain-containing protein</fullName>
    </recommendedName>
</protein>
<dbReference type="InterPro" id="IPR002156">
    <property type="entry name" value="RNaseH_domain"/>
</dbReference>